<keyword evidence="1" id="KW-0812">Transmembrane</keyword>
<dbReference type="EMBL" id="JBHSFK010000014">
    <property type="protein sequence ID" value="MFC4502213.1"/>
    <property type="molecule type" value="Genomic_DNA"/>
</dbReference>
<protein>
    <recommendedName>
        <fullName evidence="5">Peptidase</fullName>
    </recommendedName>
</protein>
<name>A0ABV9AUL0_9ACTN</name>
<organism evidence="3 4">
    <name type="scientific">Streptomyces vulcanius</name>
    <dbReference type="NCBI Taxonomy" id="1441876"/>
    <lineage>
        <taxon>Bacteria</taxon>
        <taxon>Bacillati</taxon>
        <taxon>Actinomycetota</taxon>
        <taxon>Actinomycetes</taxon>
        <taxon>Kitasatosporales</taxon>
        <taxon>Streptomycetaceae</taxon>
        <taxon>Streptomyces</taxon>
    </lineage>
</organism>
<evidence type="ECO:0000256" key="2">
    <source>
        <dbReference type="SAM" id="SignalP"/>
    </source>
</evidence>
<evidence type="ECO:0000313" key="3">
    <source>
        <dbReference type="EMBL" id="MFC4502213.1"/>
    </source>
</evidence>
<feature type="transmembrane region" description="Helical" evidence="1">
    <location>
        <begin position="470"/>
        <end position="488"/>
    </location>
</feature>
<keyword evidence="1" id="KW-1133">Transmembrane helix</keyword>
<feature type="signal peptide" evidence="2">
    <location>
        <begin position="1"/>
        <end position="39"/>
    </location>
</feature>
<gene>
    <name evidence="3" type="ORF">ACFPIH_22235</name>
</gene>
<dbReference type="RefSeq" id="WP_381164393.1">
    <property type="nucleotide sequence ID" value="NZ_JBHSFK010000014.1"/>
</dbReference>
<dbReference type="Proteomes" id="UP001595839">
    <property type="component" value="Unassembled WGS sequence"/>
</dbReference>
<keyword evidence="1" id="KW-0472">Membrane</keyword>
<keyword evidence="4" id="KW-1185">Reference proteome</keyword>
<evidence type="ECO:0008006" key="5">
    <source>
        <dbReference type="Google" id="ProtNLM"/>
    </source>
</evidence>
<evidence type="ECO:0000313" key="4">
    <source>
        <dbReference type="Proteomes" id="UP001595839"/>
    </source>
</evidence>
<sequence>MSLPLLIPIPALRRAATRGAALAAALTAVFASASAPAVADGSDQVVMRFETARTYVMYNADEGAKASNDDFVVPVFVEARKGGERARNVRVVVDASGLEGVARLGAKRTCEGEGPVYTCEYGDLQNGDGESYTPLALTGVDGVEPGDSGTVTYTATADNAATITGTTRMTVGGPTLAAPGQEKGVSGLAPGKPTNVTARLANNTRFPAKQGVALQVNVSDGVTLTPRYSNCFYAGPSPTSAWCAFPTKAAPGAAYRASAPLTYTLTAPEKLTAEVTYTWSSAPQKPADHTVRGTGAPLTLVRTAAHKEFADSHGRVGVTTTVQVDYRPVTATVRGRVGDTVKVRLGVRDLGPGRVLGDEGSGRFEVVPPEGTTVTSIPYTFEEDGGKWACDRPEKPGGAFVCEIGYDRFLEVRHELGTTAIDFHVRIDRRVPGAKGTIRTYNPFDRTPGNDVAAIPLEAAPAPPYRRPAVLVPAALTAVALLTGAVLYRRHRRRTAA</sequence>
<evidence type="ECO:0000256" key="1">
    <source>
        <dbReference type="SAM" id="Phobius"/>
    </source>
</evidence>
<feature type="chain" id="PRO_5046713355" description="Peptidase" evidence="2">
    <location>
        <begin position="40"/>
        <end position="497"/>
    </location>
</feature>
<comment type="caution">
    <text evidence="3">The sequence shown here is derived from an EMBL/GenBank/DDBJ whole genome shotgun (WGS) entry which is preliminary data.</text>
</comment>
<reference evidence="4" key="1">
    <citation type="journal article" date="2019" name="Int. J. Syst. Evol. Microbiol.">
        <title>The Global Catalogue of Microorganisms (GCM) 10K type strain sequencing project: providing services to taxonomists for standard genome sequencing and annotation.</title>
        <authorList>
            <consortium name="The Broad Institute Genomics Platform"/>
            <consortium name="The Broad Institute Genome Sequencing Center for Infectious Disease"/>
            <person name="Wu L."/>
            <person name="Ma J."/>
        </authorList>
    </citation>
    <scope>NUCLEOTIDE SEQUENCE [LARGE SCALE GENOMIC DNA]</scope>
    <source>
        <strain evidence="4">CGMCC 4.7177</strain>
    </source>
</reference>
<accession>A0ABV9AUL0</accession>
<proteinExistence type="predicted"/>
<keyword evidence="2" id="KW-0732">Signal</keyword>